<feature type="domain" description="Plasmid conjugative transfer protein PilI" evidence="1">
    <location>
        <begin position="3"/>
        <end position="69"/>
    </location>
</feature>
<reference evidence="2" key="1">
    <citation type="submission" date="2013-08" db="EMBL/GenBank/DDBJ databases">
        <authorList>
            <person name="Mendez C."/>
            <person name="Richter M."/>
            <person name="Ferrer M."/>
            <person name="Sanchez J."/>
        </authorList>
    </citation>
    <scope>NUCLEOTIDE SEQUENCE</scope>
</reference>
<name>T0ZUN2_9ZZZZ</name>
<gene>
    <name evidence="2" type="ORF">B1A_18949</name>
</gene>
<accession>T0ZUN2</accession>
<protein>
    <recommendedName>
        <fullName evidence="1">Plasmid conjugative transfer protein PilI domain-containing protein</fullName>
    </recommendedName>
</protein>
<organism evidence="2">
    <name type="scientific">mine drainage metagenome</name>
    <dbReference type="NCBI Taxonomy" id="410659"/>
    <lineage>
        <taxon>unclassified sequences</taxon>
        <taxon>metagenomes</taxon>
        <taxon>ecological metagenomes</taxon>
    </lineage>
</organism>
<dbReference type="AlphaFoldDB" id="T0ZUN2"/>
<dbReference type="Pfam" id="PF10623">
    <property type="entry name" value="PilI"/>
    <property type="match status" value="1"/>
</dbReference>
<comment type="caution">
    <text evidence="2">The sequence shown here is derived from an EMBL/GenBank/DDBJ whole genome shotgun (WGS) entry which is preliminary data.</text>
</comment>
<evidence type="ECO:0000259" key="1">
    <source>
        <dbReference type="Pfam" id="PF10623"/>
    </source>
</evidence>
<evidence type="ECO:0000313" key="2">
    <source>
        <dbReference type="EMBL" id="EQD33595.1"/>
    </source>
</evidence>
<reference evidence="2" key="2">
    <citation type="journal article" date="2014" name="ISME J.">
        <title>Microbial stratification in low pH oxic and suboxic macroscopic growths along an acid mine drainage.</title>
        <authorList>
            <person name="Mendez-Garcia C."/>
            <person name="Mesa V."/>
            <person name="Sprenger R.R."/>
            <person name="Richter M."/>
            <person name="Diez M.S."/>
            <person name="Solano J."/>
            <person name="Bargiela R."/>
            <person name="Golyshina O.V."/>
            <person name="Manteca A."/>
            <person name="Ramos J.L."/>
            <person name="Gallego J.R."/>
            <person name="Llorente I."/>
            <person name="Martins Dos Santos V.A."/>
            <person name="Jensen O.N."/>
            <person name="Pelaez A.I."/>
            <person name="Sanchez J."/>
            <person name="Ferrer M."/>
        </authorList>
    </citation>
    <scope>NUCLEOTIDE SEQUENCE</scope>
</reference>
<dbReference type="InterPro" id="IPR018897">
    <property type="entry name" value="Plasmid_conjug_transfer_PilI"/>
</dbReference>
<dbReference type="EMBL" id="AUZX01013980">
    <property type="protein sequence ID" value="EQD33595.1"/>
    <property type="molecule type" value="Genomic_DNA"/>
</dbReference>
<proteinExistence type="predicted"/>
<sequence length="75" mass="8453">MSAFQVIIWDNSGLRSVHDAPDRSDALRLAKRARTLINRTVKVADCFGSTHHWTRSQSASMNQWNACAVADEFFS</sequence>